<keyword evidence="2" id="KW-1185">Reference proteome</keyword>
<evidence type="ECO:0000313" key="2">
    <source>
        <dbReference type="Proteomes" id="UP001172457"/>
    </source>
</evidence>
<evidence type="ECO:0000313" key="1">
    <source>
        <dbReference type="EMBL" id="KAJ9547344.1"/>
    </source>
</evidence>
<comment type="caution">
    <text evidence="1">The sequence shown here is derived from an EMBL/GenBank/DDBJ whole genome shotgun (WGS) entry which is preliminary data.</text>
</comment>
<organism evidence="1 2">
    <name type="scientific">Centaurea solstitialis</name>
    <name type="common">yellow star-thistle</name>
    <dbReference type="NCBI Taxonomy" id="347529"/>
    <lineage>
        <taxon>Eukaryota</taxon>
        <taxon>Viridiplantae</taxon>
        <taxon>Streptophyta</taxon>
        <taxon>Embryophyta</taxon>
        <taxon>Tracheophyta</taxon>
        <taxon>Spermatophyta</taxon>
        <taxon>Magnoliopsida</taxon>
        <taxon>eudicotyledons</taxon>
        <taxon>Gunneridae</taxon>
        <taxon>Pentapetalae</taxon>
        <taxon>asterids</taxon>
        <taxon>campanulids</taxon>
        <taxon>Asterales</taxon>
        <taxon>Asteraceae</taxon>
        <taxon>Carduoideae</taxon>
        <taxon>Cardueae</taxon>
        <taxon>Centaureinae</taxon>
        <taxon>Centaurea</taxon>
    </lineage>
</organism>
<dbReference type="AlphaFoldDB" id="A0AA38SSU2"/>
<gene>
    <name evidence="1" type="ORF">OSB04_019887</name>
</gene>
<sequence>MGIELDSTLCPGCLEAVETVDHAMPILDMIATKRIVPAFSIKRKTSSLSKIFIRYGKENFRRLSCPFRAATCRFANAKRGFQPKKPEARCDDYGGDDSRECYNKSAGRLRQVNQPPLPFTLVTRRDVTSSLTVPSGKNDTLTFLNYIACNQVVSGKGSLPEQVQAAALRGVFETLCGQLLLKVKLLSDARFGLLFVSSDMVRMAPEECPVASSHIVVLLPLFRRLGPEIDYNKSIRRKSTQQEIDYQIDNQEIGYHISITRNR</sequence>
<dbReference type="EMBL" id="JARYMX010000005">
    <property type="protein sequence ID" value="KAJ9547344.1"/>
    <property type="molecule type" value="Genomic_DNA"/>
</dbReference>
<dbReference type="Proteomes" id="UP001172457">
    <property type="component" value="Chromosome 5"/>
</dbReference>
<name>A0AA38SSU2_9ASTR</name>
<accession>A0AA38SSU2</accession>
<reference evidence="1" key="1">
    <citation type="submission" date="2023-03" db="EMBL/GenBank/DDBJ databases">
        <title>Chromosome-scale reference genome and RAD-based genetic map of yellow starthistle (Centaurea solstitialis) reveal putative structural variation and QTLs associated with invader traits.</title>
        <authorList>
            <person name="Reatini B."/>
            <person name="Cang F.A."/>
            <person name="Jiang Q."/>
            <person name="Mckibben M.T.W."/>
            <person name="Barker M.S."/>
            <person name="Rieseberg L.H."/>
            <person name="Dlugosch K.M."/>
        </authorList>
    </citation>
    <scope>NUCLEOTIDE SEQUENCE</scope>
    <source>
        <strain evidence="1">CAN-66</strain>
        <tissue evidence="1">Leaf</tissue>
    </source>
</reference>
<protein>
    <submittedName>
        <fullName evidence="1">Uncharacterized protein</fullName>
    </submittedName>
</protein>
<proteinExistence type="predicted"/>